<comment type="subcellular location">
    <subcellularLocation>
        <location evidence="7">Cytoplasm</location>
    </subcellularLocation>
</comment>
<sequence>MSETLHSAPLLSTPAEHLFENGHLTPAAGAGRRQRSDEQIHRTYEIERTIAEIKKGKWSRVALQFPDEMLPDAPKVFEFLRAGLRRSPSKESNQHTWLEHNPGGSVEPLLEDDLQDQPEVRPYILADTSYGACCVDEIASEHIGADVVVHYGRSCLSPTARLPVIYVFTEQPLEIDLVIRAFLEIYQKRDCKVVLMADLPYASHLRCIDDRLKLIGYMHIVSTSVIHDPSSALPNRTVPREVESDPSKLRQWELFHIGDPPEALLLTLSSRVSRIHIYPTTDHAPDSPRSPITVSTARALSRRYALLTSVSTVPIFGILINTLSVKHYLHIVQHVKSQILAAGKKSYTFVVGKINAAKVANFSEIGAWVVIGCWESSLVESKEFWKPVLTPFELELALKRDSERVWTGDWRSNFQEILDAAQISGKGQHMNGPGREAAGREEDVEPSSISLAKTVEDQDPEIDSEESAPPEFDLRTGRYISHSRPMQPSLTAANRINMKDDQSKSANNTLVKRATGDLAVIGGEVSPGAEFLRSNRTWNGLGSDFEAALEGADHSGGAAVEEGRSGIARGYVDGEGTART</sequence>
<keyword evidence="4 7" id="KW-0479">Metal-binding</keyword>
<comment type="pathway">
    <text evidence="2 7">Protein modification; peptidyl-diphthamide biosynthesis.</text>
</comment>
<evidence type="ECO:0000256" key="8">
    <source>
        <dbReference type="SAM" id="MobiDB-lite"/>
    </source>
</evidence>
<comment type="caution">
    <text evidence="9">The sequence shown here is derived from an EMBL/GenBank/DDBJ whole genome shotgun (WGS) entry which is preliminary data.</text>
</comment>
<comment type="function">
    <text evidence="7">Required for the first step of diphthamide biosynthesis, a post-translational modification of histidine which occurs in elongation factor 2. DPH1 and DPH2 transfer a 3-amino-3-carboxypropyl (ACP) group from S-adenosyl-L-methionine (SAM) to a histidine residue, the reaction is assisted by a reduction system comprising DPH3 and a NADH-dependent reductase. Facilitates the reduction of the catalytic iron-sulfur cluster found in the DPH1 subunit.</text>
</comment>
<proteinExistence type="inferred from homology"/>
<dbReference type="PANTHER" id="PTHR10762">
    <property type="entry name" value="DIPHTHAMIDE BIOSYNTHESIS PROTEIN"/>
    <property type="match status" value="1"/>
</dbReference>
<dbReference type="PANTHER" id="PTHR10762:SF2">
    <property type="entry name" value="2-(3-AMINO-3-CARBOXYPROPYL)HISTIDINE SYNTHASE SUBUNIT 2"/>
    <property type="match status" value="1"/>
</dbReference>
<dbReference type="SFLD" id="SFLDG01121">
    <property type="entry name" value="Diphthamide_biosynthesis"/>
    <property type="match status" value="1"/>
</dbReference>
<dbReference type="SFLD" id="SFLDF00408">
    <property type="entry name" value="Diphthamide_biosynthesis_famil"/>
    <property type="match status" value="1"/>
</dbReference>
<evidence type="ECO:0000313" key="9">
    <source>
        <dbReference type="EMBL" id="CAF9906274.1"/>
    </source>
</evidence>
<keyword evidence="7" id="KW-0963">Cytoplasm</keyword>
<evidence type="ECO:0000256" key="2">
    <source>
        <dbReference type="ARBA" id="ARBA00005156"/>
    </source>
</evidence>
<keyword evidence="10" id="KW-1185">Reference proteome</keyword>
<keyword evidence="5 7" id="KW-0408">Iron</keyword>
<name>A0A8H3EGV4_9LECA</name>
<dbReference type="NCBIfam" id="TIGR00322">
    <property type="entry name" value="diphth2_R"/>
    <property type="match status" value="1"/>
</dbReference>
<evidence type="ECO:0000256" key="7">
    <source>
        <dbReference type="RuleBase" id="RU364133"/>
    </source>
</evidence>
<dbReference type="UniPathway" id="UPA00559"/>
<dbReference type="OrthoDB" id="449241at2759"/>
<dbReference type="InterPro" id="IPR042263">
    <property type="entry name" value="DPH1/DPH2_1"/>
</dbReference>
<evidence type="ECO:0000256" key="1">
    <source>
        <dbReference type="ARBA" id="ARBA00001966"/>
    </source>
</evidence>
<evidence type="ECO:0000256" key="6">
    <source>
        <dbReference type="ARBA" id="ARBA00023014"/>
    </source>
</evidence>
<organism evidence="9 10">
    <name type="scientific">Heterodermia speciosa</name>
    <dbReference type="NCBI Taxonomy" id="116794"/>
    <lineage>
        <taxon>Eukaryota</taxon>
        <taxon>Fungi</taxon>
        <taxon>Dikarya</taxon>
        <taxon>Ascomycota</taxon>
        <taxon>Pezizomycotina</taxon>
        <taxon>Lecanoromycetes</taxon>
        <taxon>OSLEUM clade</taxon>
        <taxon>Lecanoromycetidae</taxon>
        <taxon>Caliciales</taxon>
        <taxon>Physciaceae</taxon>
        <taxon>Heterodermia</taxon>
    </lineage>
</organism>
<dbReference type="NCBIfam" id="TIGR00272">
    <property type="entry name" value="DPH2"/>
    <property type="match status" value="1"/>
</dbReference>
<gene>
    <name evidence="9" type="primary">DPH2</name>
    <name evidence="9" type="ORF">HETSPECPRED_006128</name>
</gene>
<reference evidence="9" key="1">
    <citation type="submission" date="2021-03" db="EMBL/GenBank/DDBJ databases">
        <authorList>
            <person name="Tagirdzhanova G."/>
        </authorList>
    </citation>
    <scope>NUCLEOTIDE SEQUENCE</scope>
</reference>
<dbReference type="InterPro" id="IPR042265">
    <property type="entry name" value="DPH1/DPH2_3"/>
</dbReference>
<dbReference type="Proteomes" id="UP000664521">
    <property type="component" value="Unassembled WGS sequence"/>
</dbReference>
<feature type="region of interest" description="Disordered" evidence="8">
    <location>
        <begin position="553"/>
        <end position="580"/>
    </location>
</feature>
<dbReference type="GO" id="GO:0051536">
    <property type="term" value="F:iron-sulfur cluster binding"/>
    <property type="evidence" value="ECO:0007669"/>
    <property type="project" value="UniProtKB-KW"/>
</dbReference>
<dbReference type="GO" id="GO:0017183">
    <property type="term" value="P:protein histidyl modification to diphthamide"/>
    <property type="evidence" value="ECO:0007669"/>
    <property type="project" value="UniProtKB-UniPathway"/>
</dbReference>
<dbReference type="GO" id="GO:0005737">
    <property type="term" value="C:cytoplasm"/>
    <property type="evidence" value="ECO:0007669"/>
    <property type="project" value="UniProtKB-SubCell"/>
</dbReference>
<evidence type="ECO:0000313" key="10">
    <source>
        <dbReference type="Proteomes" id="UP000664521"/>
    </source>
</evidence>
<dbReference type="Pfam" id="PF01866">
    <property type="entry name" value="Diphthamide_syn"/>
    <property type="match status" value="1"/>
</dbReference>
<comment type="similarity">
    <text evidence="3 7">Belongs to the DPH1/DPH2 family. DPH2 subfamily.</text>
</comment>
<dbReference type="Gene3D" id="3.40.50.11860">
    <property type="entry name" value="Diphthamide synthesis DPH1/DPH2 domain 3"/>
    <property type="match status" value="1"/>
</dbReference>
<feature type="region of interest" description="Disordered" evidence="8">
    <location>
        <begin position="425"/>
        <end position="472"/>
    </location>
</feature>
<dbReference type="InterPro" id="IPR016435">
    <property type="entry name" value="DPH1/DPH2"/>
</dbReference>
<dbReference type="EMBL" id="CAJPDS010000004">
    <property type="protein sequence ID" value="CAF9906274.1"/>
    <property type="molecule type" value="Genomic_DNA"/>
</dbReference>
<comment type="cofactor">
    <cofactor evidence="1">
        <name>[4Fe-4S] cluster</name>
        <dbReference type="ChEBI" id="CHEBI:49883"/>
    </cofactor>
</comment>
<dbReference type="GO" id="GO:0046872">
    <property type="term" value="F:metal ion binding"/>
    <property type="evidence" value="ECO:0007669"/>
    <property type="project" value="UniProtKB-KW"/>
</dbReference>
<accession>A0A8H3EGV4</accession>
<keyword evidence="6 7" id="KW-0411">Iron-sulfur</keyword>
<dbReference type="Gene3D" id="3.40.50.11840">
    <property type="entry name" value="Diphthamide synthesis DPH1/DPH2 domain 1"/>
    <property type="match status" value="1"/>
</dbReference>
<evidence type="ECO:0000256" key="3">
    <source>
        <dbReference type="ARBA" id="ARBA00006179"/>
    </source>
</evidence>
<protein>
    <recommendedName>
        <fullName evidence="7">2-(3-amino-3-carboxypropyl)histidine synthase subunit 2</fullName>
    </recommendedName>
</protein>
<evidence type="ECO:0000256" key="5">
    <source>
        <dbReference type="ARBA" id="ARBA00023004"/>
    </source>
</evidence>
<dbReference type="AlphaFoldDB" id="A0A8H3EGV4"/>
<dbReference type="InterPro" id="IPR010014">
    <property type="entry name" value="DHP2"/>
</dbReference>
<dbReference type="GO" id="GO:0090560">
    <property type="term" value="F:2-(3-amino-3-carboxypropyl)histidine synthase activity"/>
    <property type="evidence" value="ECO:0007669"/>
    <property type="project" value="InterPro"/>
</dbReference>
<evidence type="ECO:0000256" key="4">
    <source>
        <dbReference type="ARBA" id="ARBA00022723"/>
    </source>
</evidence>
<dbReference type="FunFam" id="3.40.50.11860:FF:000001">
    <property type="entry name" value="2-(3-amino-3-carboxypropyl)histidine synthase subunit 2"/>
    <property type="match status" value="1"/>
</dbReference>
<dbReference type="SFLD" id="SFLDS00032">
    <property type="entry name" value="Radical_SAM_3-amino-3-carboxyp"/>
    <property type="match status" value="1"/>
</dbReference>
<feature type="compositionally biased region" description="Acidic residues" evidence="8">
    <location>
        <begin position="457"/>
        <end position="468"/>
    </location>
</feature>